<dbReference type="AlphaFoldDB" id="A0A0W0FW85"/>
<dbReference type="PANTHER" id="PTHR11224">
    <property type="entry name" value="MAKORIN-RELATED"/>
    <property type="match status" value="1"/>
</dbReference>
<evidence type="ECO:0000256" key="5">
    <source>
        <dbReference type="SAM" id="MobiDB-lite"/>
    </source>
</evidence>
<dbReference type="PANTHER" id="PTHR11224:SF10">
    <property type="entry name" value="IP09428P-RELATED"/>
    <property type="match status" value="1"/>
</dbReference>
<dbReference type="EMBL" id="LATX01001573">
    <property type="protein sequence ID" value="KTB40501.1"/>
    <property type="molecule type" value="Genomic_DNA"/>
</dbReference>
<reference evidence="7 8" key="1">
    <citation type="submission" date="2015-12" db="EMBL/GenBank/DDBJ databases">
        <title>Draft genome sequence of Moniliophthora roreri, the causal agent of frosty pod rot of cacao.</title>
        <authorList>
            <person name="Aime M.C."/>
            <person name="Diaz-Valderrama J.R."/>
            <person name="Kijpornyongpan T."/>
            <person name="Phillips-Mora W."/>
        </authorList>
    </citation>
    <scope>NUCLEOTIDE SEQUENCE [LARGE SCALE GENOMIC DNA]</scope>
    <source>
        <strain evidence="7 8">MCA 2952</strain>
    </source>
</reference>
<dbReference type="InterPro" id="IPR000571">
    <property type="entry name" value="Znf_CCCH"/>
</dbReference>
<dbReference type="InterPro" id="IPR045072">
    <property type="entry name" value="MKRN-like"/>
</dbReference>
<evidence type="ECO:0000256" key="1">
    <source>
        <dbReference type="ARBA" id="ARBA00022723"/>
    </source>
</evidence>
<feature type="domain" description="C3H1-type" evidence="6">
    <location>
        <begin position="46"/>
        <end position="73"/>
    </location>
</feature>
<evidence type="ECO:0000256" key="3">
    <source>
        <dbReference type="ARBA" id="ARBA00022833"/>
    </source>
</evidence>
<evidence type="ECO:0000256" key="4">
    <source>
        <dbReference type="PROSITE-ProRule" id="PRU00723"/>
    </source>
</evidence>
<accession>A0A0W0FW85</accession>
<feature type="region of interest" description="Disordered" evidence="5">
    <location>
        <begin position="208"/>
        <end position="231"/>
    </location>
</feature>
<comment type="caution">
    <text evidence="7">The sequence shown here is derived from an EMBL/GenBank/DDBJ whole genome shotgun (WGS) entry which is preliminary data.</text>
</comment>
<dbReference type="Gene3D" id="4.10.1000.10">
    <property type="entry name" value="Zinc finger, CCCH-type"/>
    <property type="match status" value="1"/>
</dbReference>
<feature type="domain" description="C3H1-type" evidence="6">
    <location>
        <begin position="12"/>
        <end position="40"/>
    </location>
</feature>
<feature type="zinc finger region" description="C3H1-type" evidence="4">
    <location>
        <begin position="46"/>
        <end position="73"/>
    </location>
</feature>
<feature type="zinc finger region" description="C3H1-type" evidence="4">
    <location>
        <begin position="12"/>
        <end position="40"/>
    </location>
</feature>
<dbReference type="GO" id="GO:0008270">
    <property type="term" value="F:zinc ion binding"/>
    <property type="evidence" value="ECO:0007669"/>
    <property type="project" value="UniProtKB-KW"/>
</dbReference>
<organism evidence="7 8">
    <name type="scientific">Moniliophthora roreri</name>
    <name type="common">Frosty pod rot fungus</name>
    <name type="synonym">Monilia roreri</name>
    <dbReference type="NCBI Taxonomy" id="221103"/>
    <lineage>
        <taxon>Eukaryota</taxon>
        <taxon>Fungi</taxon>
        <taxon>Dikarya</taxon>
        <taxon>Basidiomycota</taxon>
        <taxon>Agaricomycotina</taxon>
        <taxon>Agaricomycetes</taxon>
        <taxon>Agaricomycetidae</taxon>
        <taxon>Agaricales</taxon>
        <taxon>Marasmiineae</taxon>
        <taxon>Marasmiaceae</taxon>
        <taxon>Moniliophthora</taxon>
    </lineage>
</organism>
<evidence type="ECO:0000313" key="8">
    <source>
        <dbReference type="Proteomes" id="UP000054988"/>
    </source>
</evidence>
<gene>
    <name evidence="7" type="ORF">WG66_6884</name>
</gene>
<keyword evidence="3 4" id="KW-0862">Zinc</keyword>
<protein>
    <recommendedName>
        <fullName evidence="6">C3H1-type domain-containing protein</fullName>
    </recommendedName>
</protein>
<proteinExistence type="predicted"/>
<dbReference type="Proteomes" id="UP000054988">
    <property type="component" value="Unassembled WGS sequence"/>
</dbReference>
<dbReference type="GO" id="GO:0061630">
    <property type="term" value="F:ubiquitin protein ligase activity"/>
    <property type="evidence" value="ECO:0007669"/>
    <property type="project" value="InterPro"/>
</dbReference>
<evidence type="ECO:0000313" key="7">
    <source>
        <dbReference type="EMBL" id="KTB40501.1"/>
    </source>
</evidence>
<evidence type="ECO:0000259" key="6">
    <source>
        <dbReference type="PROSITE" id="PS50103"/>
    </source>
</evidence>
<dbReference type="InterPro" id="IPR036855">
    <property type="entry name" value="Znf_CCCH_sf"/>
</dbReference>
<dbReference type="GO" id="GO:0000209">
    <property type="term" value="P:protein polyubiquitination"/>
    <property type="evidence" value="ECO:0007669"/>
    <property type="project" value="InterPro"/>
</dbReference>
<evidence type="ECO:0000256" key="2">
    <source>
        <dbReference type="ARBA" id="ARBA00022771"/>
    </source>
</evidence>
<dbReference type="SUPFAM" id="SSF90229">
    <property type="entry name" value="CCCH zinc finger"/>
    <property type="match status" value="1"/>
</dbReference>
<sequence length="329" mass="36553">MEKRVITKASRNRHTKPCRYFQSNTCPKNEEQCDFAHIIASDPILLQHSRPCRFYLAGYCRNGGGCRFRHIDSDHSSEEATHEPLLSTIPDSESIHEFTAGSHPSPSFGNPVPAIYLPSPSYWPSYEYLAASHYYSYPDEPVYCLPKLSSGSLPPVQHESDLFRIRIDLKTKPVTLGHSKTLQILQRLKEIMSEGRYVIHTDPATKRFGTSTSAASYESDEAGLPQKPLSPLEASRKRGFYPITWRVIGGGVLMGTERPERFQTSLKNQKSSRSQSRSRSPATTPTVNVNVPVSTANSSRIRARANSIPSTPSINQVDASALFAAAESP</sequence>
<feature type="region of interest" description="Disordered" evidence="5">
    <location>
        <begin position="263"/>
        <end position="300"/>
    </location>
</feature>
<dbReference type="SMART" id="SM00356">
    <property type="entry name" value="ZnF_C3H1"/>
    <property type="match status" value="2"/>
</dbReference>
<keyword evidence="2 4" id="KW-0863">Zinc-finger</keyword>
<feature type="compositionally biased region" description="Low complexity" evidence="5">
    <location>
        <begin position="271"/>
        <end position="299"/>
    </location>
</feature>
<name>A0A0W0FW85_MONRR</name>
<dbReference type="PROSITE" id="PS50103">
    <property type="entry name" value="ZF_C3H1"/>
    <property type="match status" value="2"/>
</dbReference>
<keyword evidence="1 4" id="KW-0479">Metal-binding</keyword>